<reference evidence="1 2" key="1">
    <citation type="journal article" date="2021" name="Front. Genet.">
        <title>Chromosome-Level Genome Assembly Reveals Significant Gene Expansion in the Toll and IMD Signaling Pathways of Dendrolimus kikuchii.</title>
        <authorList>
            <person name="Zhou J."/>
            <person name="Wu P."/>
            <person name="Xiong Z."/>
            <person name="Liu N."/>
            <person name="Zhao N."/>
            <person name="Ji M."/>
            <person name="Qiu Y."/>
            <person name="Yang B."/>
        </authorList>
    </citation>
    <scope>NUCLEOTIDE SEQUENCE [LARGE SCALE GENOMIC DNA]</scope>
    <source>
        <strain evidence="1">Ann1</strain>
    </source>
</reference>
<dbReference type="Proteomes" id="UP000824533">
    <property type="component" value="Linkage Group LG05"/>
</dbReference>
<dbReference type="EMBL" id="CM034391">
    <property type="protein sequence ID" value="KAJ0181216.1"/>
    <property type="molecule type" value="Genomic_DNA"/>
</dbReference>
<name>A0ACC1DC31_9NEOP</name>
<protein>
    <submittedName>
        <fullName evidence="1">Uncharacterized protein</fullName>
    </submittedName>
</protein>
<proteinExistence type="predicted"/>
<sequence length="887" mass="102887">MDFTPELSSFQGVLISADNVYSFSRLTAKGGNEQKIDYIIEVIRKFLQDQSFIEPNGLIDQAVPKVRKFSLFLILNANFAVLEEMVEIEDINTVIWTIPTIPKCLLCELIWNLHMEKFLYEAIVLLYPPLALELVEAFLNHFKYINPIDAASKLRQITTACYLQICRLHSFHIEKDDLINKLTTALINLQNSLKLFIEPPNVHKLNVLSKDDLYKYKGKSFQEFIACIYNCFEQFTNSFDNSINESLDIYLLTYKENRFVNDTINFKICDTNNKEILECLNNCNEALLETCKTLIMDISVEIFCAWSEFEENGNSMQQHIGEMCYKLLNKVTEISTLSEHPVMSMMQQIARKPVNARDLINVTDSDTIIENINKNVEDKEAWLHALLERNNLCEDVNLLNVIESNLNNFNPEMSYKLYKRIKLQLKNNVENENNIILLSIKVFQQCNLSDKYKILDETFIDNCFNNANETTEFCSMMTETFNKLIISPETDVEVLTVFLQNPLQVYNKICNVAVESPQQADIMINVSLLLKNYCNHYYSNEIEPCVVKCTRDMLESNLDTENKQNNAIKFTCGLRQDIIPGNKLLLLIIMPAMHKALINRNIANIYVQVRLLKEAYSVNDLIGYRAPMLAMLAQVLDVVRWKINTFTSTSPNVLEATLQLQMSIIETYGDNIPEKEKVWLKNKMINLQPLNMYYYRILWKPPGKNFLEIITGKRIHIETNTNEITSLLAQIICSITQQEWCNVWDSLNHLQSTVIMKIFHDALSIETLTEAANRTDSTWMCIHYCYRCFFYTTRFPLNETAINCFQKLKSDILKSALTVVNPNETFTVETDSSEKMQRPLLGDPRGKREPQFGLEITKPDGWVNVVYYQNSLLLYKEIYIDVFRNNL</sequence>
<organism evidence="1 2">
    <name type="scientific">Dendrolimus kikuchii</name>
    <dbReference type="NCBI Taxonomy" id="765133"/>
    <lineage>
        <taxon>Eukaryota</taxon>
        <taxon>Metazoa</taxon>
        <taxon>Ecdysozoa</taxon>
        <taxon>Arthropoda</taxon>
        <taxon>Hexapoda</taxon>
        <taxon>Insecta</taxon>
        <taxon>Pterygota</taxon>
        <taxon>Neoptera</taxon>
        <taxon>Endopterygota</taxon>
        <taxon>Lepidoptera</taxon>
        <taxon>Glossata</taxon>
        <taxon>Ditrysia</taxon>
        <taxon>Bombycoidea</taxon>
        <taxon>Lasiocampidae</taxon>
        <taxon>Dendrolimus</taxon>
    </lineage>
</organism>
<evidence type="ECO:0000313" key="1">
    <source>
        <dbReference type="EMBL" id="KAJ0181216.1"/>
    </source>
</evidence>
<accession>A0ACC1DC31</accession>
<evidence type="ECO:0000313" key="2">
    <source>
        <dbReference type="Proteomes" id="UP000824533"/>
    </source>
</evidence>
<keyword evidence="2" id="KW-1185">Reference proteome</keyword>
<gene>
    <name evidence="1" type="ORF">K1T71_003301</name>
</gene>
<comment type="caution">
    <text evidence="1">The sequence shown here is derived from an EMBL/GenBank/DDBJ whole genome shotgun (WGS) entry which is preliminary data.</text>
</comment>